<keyword evidence="1" id="KW-0472">Membrane</keyword>
<dbReference type="Proteomes" id="UP000195221">
    <property type="component" value="Unassembled WGS sequence"/>
</dbReference>
<feature type="transmembrane region" description="Helical" evidence="1">
    <location>
        <begin position="7"/>
        <end position="24"/>
    </location>
</feature>
<feature type="transmembrane region" description="Helical" evidence="1">
    <location>
        <begin position="30"/>
        <end position="48"/>
    </location>
</feature>
<organism evidence="2 3">
    <name type="scientific">Caballeronia sordidicola</name>
    <name type="common">Burkholderia sordidicola</name>
    <dbReference type="NCBI Taxonomy" id="196367"/>
    <lineage>
        <taxon>Bacteria</taxon>
        <taxon>Pseudomonadati</taxon>
        <taxon>Pseudomonadota</taxon>
        <taxon>Betaproteobacteria</taxon>
        <taxon>Burkholderiales</taxon>
        <taxon>Burkholderiaceae</taxon>
        <taxon>Caballeronia</taxon>
    </lineage>
</organism>
<evidence type="ECO:0000313" key="3">
    <source>
        <dbReference type="Proteomes" id="UP000195221"/>
    </source>
</evidence>
<protein>
    <recommendedName>
        <fullName evidence="4">Transmembrane protein</fullName>
    </recommendedName>
</protein>
<evidence type="ECO:0008006" key="4">
    <source>
        <dbReference type="Google" id="ProtNLM"/>
    </source>
</evidence>
<dbReference type="AlphaFoldDB" id="A0A242MDT6"/>
<evidence type="ECO:0000256" key="1">
    <source>
        <dbReference type="SAM" id="Phobius"/>
    </source>
</evidence>
<name>A0A242MDT6_CABSO</name>
<comment type="caution">
    <text evidence="2">The sequence shown here is derived from an EMBL/GenBank/DDBJ whole genome shotgun (WGS) entry which is preliminary data.</text>
</comment>
<reference evidence="2 3" key="1">
    <citation type="submission" date="2017-03" db="EMBL/GenBank/DDBJ databases">
        <title>Genome analysis of strain PAMC 26577.</title>
        <authorList>
            <person name="Oh H.-M."/>
            <person name="Yang J.-A."/>
        </authorList>
    </citation>
    <scope>NUCLEOTIDE SEQUENCE [LARGE SCALE GENOMIC DNA]</scope>
    <source>
        <strain evidence="2 3">PAMC 26577</strain>
    </source>
</reference>
<dbReference type="RefSeq" id="WP_075359847.1">
    <property type="nucleotide sequence ID" value="NZ_MSRG01000081.1"/>
</dbReference>
<evidence type="ECO:0000313" key="2">
    <source>
        <dbReference type="EMBL" id="OTP69457.1"/>
    </source>
</evidence>
<sequence>MIILWGILFYVLAFGVVLGIGVIFANLDELLVPAGCIAVVIGGLWLAVKALMWLSTLVPAHIDEIGSQAFMLIVFGLMTLVWGCGAFLFVRWLIRGAVGSLQRHVGTARHS</sequence>
<accession>A0A242MDT6</accession>
<proteinExistence type="predicted"/>
<gene>
    <name evidence="2" type="ORF">PAMC26577_30930</name>
</gene>
<keyword evidence="1" id="KW-0812">Transmembrane</keyword>
<dbReference type="EMBL" id="NBTZ01000115">
    <property type="protein sequence ID" value="OTP69457.1"/>
    <property type="molecule type" value="Genomic_DNA"/>
</dbReference>
<keyword evidence="1" id="KW-1133">Transmembrane helix</keyword>
<feature type="transmembrane region" description="Helical" evidence="1">
    <location>
        <begin position="69"/>
        <end position="94"/>
    </location>
</feature>